<feature type="region of interest" description="Disordered" evidence="1">
    <location>
        <begin position="40"/>
        <end position="70"/>
    </location>
</feature>
<dbReference type="Proteomes" id="UP000801492">
    <property type="component" value="Unassembled WGS sequence"/>
</dbReference>
<evidence type="ECO:0000256" key="1">
    <source>
        <dbReference type="SAM" id="MobiDB-lite"/>
    </source>
</evidence>
<name>A0A8K0G2B0_IGNLU</name>
<comment type="caution">
    <text evidence="2">The sequence shown here is derived from an EMBL/GenBank/DDBJ whole genome shotgun (WGS) entry which is preliminary data.</text>
</comment>
<reference evidence="2" key="1">
    <citation type="submission" date="2019-08" db="EMBL/GenBank/DDBJ databases">
        <title>The genome of the North American firefly Photinus pyralis.</title>
        <authorList>
            <consortium name="Photinus pyralis genome working group"/>
            <person name="Fallon T.R."/>
            <person name="Sander Lower S.E."/>
            <person name="Weng J.-K."/>
        </authorList>
    </citation>
    <scope>NUCLEOTIDE SEQUENCE</scope>
    <source>
        <strain evidence="2">TRF0915ILg1</strain>
        <tissue evidence="2">Whole body</tissue>
    </source>
</reference>
<proteinExistence type="predicted"/>
<keyword evidence="3" id="KW-1185">Reference proteome</keyword>
<sequence>MPEKLRVCILTEQSLTNTAGTALQPVDMPEKLRVRRLQPEPLYSRRKNQFNNKGKNRSERSLTNTTGTALRPTEIIDSSRNLLRGDELKDGSRKIQNINTRNPRKHERDENNKAEKICGDETRRYVIGFLISSEIKEKVKQIGPTSDKTCHIEPGRELNTSILNIYPPTEEKTEEK</sequence>
<dbReference type="AlphaFoldDB" id="A0A8K0G2B0"/>
<evidence type="ECO:0000313" key="2">
    <source>
        <dbReference type="EMBL" id="KAF2883411.1"/>
    </source>
</evidence>
<accession>A0A8K0G2B0</accession>
<evidence type="ECO:0000313" key="3">
    <source>
        <dbReference type="Proteomes" id="UP000801492"/>
    </source>
</evidence>
<protein>
    <submittedName>
        <fullName evidence="2">Uncharacterized protein</fullName>
    </submittedName>
</protein>
<dbReference type="EMBL" id="VTPC01090428">
    <property type="protein sequence ID" value="KAF2883411.1"/>
    <property type="molecule type" value="Genomic_DNA"/>
</dbReference>
<gene>
    <name evidence="2" type="ORF">ILUMI_22760</name>
</gene>
<organism evidence="2 3">
    <name type="scientific">Ignelater luminosus</name>
    <name type="common">Cucubano</name>
    <name type="synonym">Pyrophorus luminosus</name>
    <dbReference type="NCBI Taxonomy" id="2038154"/>
    <lineage>
        <taxon>Eukaryota</taxon>
        <taxon>Metazoa</taxon>
        <taxon>Ecdysozoa</taxon>
        <taxon>Arthropoda</taxon>
        <taxon>Hexapoda</taxon>
        <taxon>Insecta</taxon>
        <taxon>Pterygota</taxon>
        <taxon>Neoptera</taxon>
        <taxon>Endopterygota</taxon>
        <taxon>Coleoptera</taxon>
        <taxon>Polyphaga</taxon>
        <taxon>Elateriformia</taxon>
        <taxon>Elateroidea</taxon>
        <taxon>Elateridae</taxon>
        <taxon>Agrypninae</taxon>
        <taxon>Pyrophorini</taxon>
        <taxon>Ignelater</taxon>
    </lineage>
</organism>